<sequence length="571" mass="63524">MMKTSTTEDGSRSLVRQENDDSTNEERYVESPDTGTPTENHNDDTENNAPSFYRWSPSGIWYRDLLHFVGPGWFVCIAYVDPGNYQADIQAGATSRYNLLWTLWWSSLLSIYVQVLCVRLAVYGQVTLAEVQSADSSKAMRYLNWAIAEFTAVITDLPEVIGIGIAFNVFFGWPYYVGVILSLLTTMSFLAVASYGIRILEVIIVVFVGIMSIALWTEMSFVGVETGELWRGWIYGFVDVTSDDIFSITGILGAIVMPHNLYLHTAACQTRRVVREEIPVKEAVRWSSLEPVLPVLVSFFVNMAVIAIAAETVNGTADEPEKVGLTDFCYYFQKLKGGCVLWGIALLAAGQSSAITTTYTGQYIMDGFLHMRLPTWARAVLTRLVAIAPCVIVSAAFPTKLNHMVNIVNAALSFLLPFAFTPLVKYTTSVEYMGRYAPPLWERCLLRGAAVFVYLLNAISLSAPAGGFFGFIFKEPMSAKNGFYALLMILVQLFYFWWNLYTMMKPISTKMMPLEEERPYDEAEFAITSGVGDKIGGEKAQMMPIYGQDDSAPSPDVDDSIEPMAMSGTIT</sequence>
<feature type="transmembrane region" description="Helical" evidence="7">
    <location>
        <begin position="445"/>
        <end position="471"/>
    </location>
</feature>
<dbReference type="InterPro" id="IPR001046">
    <property type="entry name" value="NRAMP_fam"/>
</dbReference>
<evidence type="ECO:0000256" key="1">
    <source>
        <dbReference type="ARBA" id="ARBA00004141"/>
    </source>
</evidence>
<keyword evidence="5 7" id="KW-0472">Membrane</keyword>
<dbReference type="GO" id="GO:0015086">
    <property type="term" value="F:cadmium ion transmembrane transporter activity"/>
    <property type="evidence" value="ECO:0007669"/>
    <property type="project" value="TreeGrafter"/>
</dbReference>
<dbReference type="GO" id="GO:0034755">
    <property type="term" value="P:iron ion transmembrane transport"/>
    <property type="evidence" value="ECO:0007669"/>
    <property type="project" value="TreeGrafter"/>
</dbReference>
<evidence type="ECO:0000256" key="4">
    <source>
        <dbReference type="ARBA" id="ARBA00022989"/>
    </source>
</evidence>
<keyword evidence="2" id="KW-0813">Transport</keyword>
<feature type="transmembrane region" description="Helical" evidence="7">
    <location>
        <begin position="60"/>
        <end position="80"/>
    </location>
</feature>
<feature type="transmembrane region" description="Helical" evidence="7">
    <location>
        <begin position="483"/>
        <end position="501"/>
    </location>
</feature>
<evidence type="ECO:0000256" key="6">
    <source>
        <dbReference type="SAM" id="MobiDB-lite"/>
    </source>
</evidence>
<feature type="compositionally biased region" description="Basic and acidic residues" evidence="6">
    <location>
        <begin position="9"/>
        <end position="30"/>
    </location>
</feature>
<comment type="subcellular location">
    <subcellularLocation>
        <location evidence="1">Membrane</location>
        <topology evidence="1">Multi-pass membrane protein</topology>
    </subcellularLocation>
</comment>
<dbReference type="NCBIfam" id="NF037982">
    <property type="entry name" value="Nramp_1"/>
    <property type="match status" value="1"/>
</dbReference>
<evidence type="ECO:0000313" key="8">
    <source>
        <dbReference type="EMBL" id="CAD9316932.1"/>
    </source>
</evidence>
<feature type="transmembrane region" description="Helical" evidence="7">
    <location>
        <begin position="199"/>
        <end position="217"/>
    </location>
</feature>
<evidence type="ECO:0000256" key="3">
    <source>
        <dbReference type="ARBA" id="ARBA00022692"/>
    </source>
</evidence>
<dbReference type="AlphaFoldDB" id="A0A7S1YRF4"/>
<reference evidence="8" key="1">
    <citation type="submission" date="2021-01" db="EMBL/GenBank/DDBJ databases">
        <authorList>
            <person name="Corre E."/>
            <person name="Pelletier E."/>
            <person name="Niang G."/>
            <person name="Scheremetjew M."/>
            <person name="Finn R."/>
            <person name="Kale V."/>
            <person name="Holt S."/>
            <person name="Cochrane G."/>
            <person name="Meng A."/>
            <person name="Brown T."/>
            <person name="Cohen L."/>
        </authorList>
    </citation>
    <scope>NUCLEOTIDE SEQUENCE</scope>
    <source>
        <strain evidence="8">Pop2</strain>
    </source>
</reference>
<protein>
    <submittedName>
        <fullName evidence="8">Uncharacterized protein</fullName>
    </submittedName>
</protein>
<dbReference type="PANTHER" id="PTHR11706:SF33">
    <property type="entry name" value="NATURAL RESISTANCE-ASSOCIATED MACROPHAGE PROTEIN 2"/>
    <property type="match status" value="1"/>
</dbReference>
<feature type="transmembrane region" description="Helical" evidence="7">
    <location>
        <begin position="380"/>
        <end position="397"/>
    </location>
</feature>
<name>A0A7S1YRF4_9STRA</name>
<accession>A0A7S1YRF4</accession>
<feature type="transmembrane region" description="Helical" evidence="7">
    <location>
        <begin position="245"/>
        <end position="263"/>
    </location>
</feature>
<evidence type="ECO:0000256" key="7">
    <source>
        <dbReference type="SAM" id="Phobius"/>
    </source>
</evidence>
<keyword evidence="3 7" id="KW-0812">Transmembrane</keyword>
<dbReference type="Pfam" id="PF01566">
    <property type="entry name" value="Nramp"/>
    <property type="match status" value="1"/>
</dbReference>
<proteinExistence type="predicted"/>
<dbReference type="PRINTS" id="PR00447">
    <property type="entry name" value="NATRESASSCMP"/>
</dbReference>
<dbReference type="PANTHER" id="PTHR11706">
    <property type="entry name" value="SOLUTE CARRIER PROTEIN FAMILY 11 MEMBER"/>
    <property type="match status" value="1"/>
</dbReference>
<feature type="transmembrane region" description="Helical" evidence="7">
    <location>
        <begin position="340"/>
        <end position="359"/>
    </location>
</feature>
<feature type="transmembrane region" description="Helical" evidence="7">
    <location>
        <begin position="100"/>
        <end position="122"/>
    </location>
</feature>
<evidence type="ECO:0000256" key="5">
    <source>
        <dbReference type="ARBA" id="ARBA00023136"/>
    </source>
</evidence>
<gene>
    <name evidence="8" type="ORF">DBRI1063_LOCUS3339</name>
</gene>
<feature type="transmembrane region" description="Helical" evidence="7">
    <location>
        <begin position="173"/>
        <end position="192"/>
    </location>
</feature>
<dbReference type="GO" id="GO:0005886">
    <property type="term" value="C:plasma membrane"/>
    <property type="evidence" value="ECO:0007669"/>
    <property type="project" value="TreeGrafter"/>
</dbReference>
<dbReference type="GO" id="GO:0005384">
    <property type="term" value="F:manganese ion transmembrane transporter activity"/>
    <property type="evidence" value="ECO:0007669"/>
    <property type="project" value="TreeGrafter"/>
</dbReference>
<organism evidence="8">
    <name type="scientific">Ditylum brightwellii</name>
    <dbReference type="NCBI Taxonomy" id="49249"/>
    <lineage>
        <taxon>Eukaryota</taxon>
        <taxon>Sar</taxon>
        <taxon>Stramenopiles</taxon>
        <taxon>Ochrophyta</taxon>
        <taxon>Bacillariophyta</taxon>
        <taxon>Mediophyceae</taxon>
        <taxon>Lithodesmiophycidae</taxon>
        <taxon>Lithodesmiales</taxon>
        <taxon>Lithodesmiaceae</taxon>
        <taxon>Ditylum</taxon>
    </lineage>
</organism>
<dbReference type="EMBL" id="HBGN01005139">
    <property type="protein sequence ID" value="CAD9316932.1"/>
    <property type="molecule type" value="Transcribed_RNA"/>
</dbReference>
<evidence type="ECO:0000256" key="2">
    <source>
        <dbReference type="ARBA" id="ARBA00022448"/>
    </source>
</evidence>
<keyword evidence="4 7" id="KW-1133">Transmembrane helix</keyword>
<feature type="transmembrane region" description="Helical" evidence="7">
    <location>
        <begin position="142"/>
        <end position="167"/>
    </location>
</feature>
<feature type="region of interest" description="Disordered" evidence="6">
    <location>
        <begin position="1"/>
        <end position="48"/>
    </location>
</feature>